<dbReference type="SUPFAM" id="SSF55347">
    <property type="entry name" value="Glyceraldehyde-3-phosphate dehydrogenase-like, C-terminal domain"/>
    <property type="match status" value="1"/>
</dbReference>
<accession>A0A6L9S4K7</accession>
<dbReference type="PANTHER" id="PTHR43708">
    <property type="entry name" value="CONSERVED EXPRESSED OXIDOREDUCTASE (EUROFUNG)"/>
    <property type="match status" value="1"/>
</dbReference>
<dbReference type="Gene3D" id="3.30.360.10">
    <property type="entry name" value="Dihydrodipicolinate Reductase, domain 2"/>
    <property type="match status" value="1"/>
</dbReference>
<keyword evidence="4" id="KW-1185">Reference proteome</keyword>
<reference evidence="3 4" key="1">
    <citation type="submission" date="2020-02" db="EMBL/GenBank/DDBJ databases">
        <authorList>
            <person name="Li X.-J."/>
            <person name="Han X.-M."/>
        </authorList>
    </citation>
    <scope>NUCLEOTIDE SEQUENCE [LARGE SCALE GENOMIC DNA]</scope>
    <source>
        <strain evidence="3 4">CCTCC AB 2017055</strain>
    </source>
</reference>
<dbReference type="SUPFAM" id="SSF51735">
    <property type="entry name" value="NAD(P)-binding Rossmann-fold domains"/>
    <property type="match status" value="1"/>
</dbReference>
<dbReference type="EMBL" id="JAAGOA010000002">
    <property type="protein sequence ID" value="NED99437.1"/>
    <property type="molecule type" value="Genomic_DNA"/>
</dbReference>
<proteinExistence type="predicted"/>
<sequence>MWQRPCVGSTHDTRRPGEGWTTTPDSTRIHDSGNVVRRLKVGVVGLGEVAQVVHLPILASRPELFEISAVCDVSPTLVATLGDRYRVPGRYGEVSDLLSHDLDAVMVLTSDEYHTDIVTAACRAGRHVFVEKPMCLNLREAEWILDERDDAGVQVMVGYMRRYAPAFLDAVTEVRSWDAINYASLRDIIGQNQLLIDQSTVVLRPDDVPADAIRDRTERAHKLVEEAIGDVPADLGRAYRMLCGLAIHDISAMREILGVPESVRAAAQWRGGGFMSILFDYGDYVASLDVGVDMQKRFDCRIEVGAELKSLTVRYDTPYIRHLPTTLLSAETTGEAHVHTATRPTFKDAYVFELEAFHDVVANGTQPKTDVEDSVRDLELFQQIMSAFRR</sequence>
<dbReference type="AlphaFoldDB" id="A0A6L9S4K7"/>
<dbReference type="InterPro" id="IPR036291">
    <property type="entry name" value="NAD(P)-bd_dom_sf"/>
</dbReference>
<evidence type="ECO:0000313" key="3">
    <source>
        <dbReference type="EMBL" id="NED99437.1"/>
    </source>
</evidence>
<dbReference type="InterPro" id="IPR000683">
    <property type="entry name" value="Gfo/Idh/MocA-like_OxRdtase_N"/>
</dbReference>
<evidence type="ECO:0000259" key="2">
    <source>
        <dbReference type="Pfam" id="PF01408"/>
    </source>
</evidence>
<dbReference type="Proteomes" id="UP000475214">
    <property type="component" value="Unassembled WGS sequence"/>
</dbReference>
<dbReference type="GO" id="GO:0000166">
    <property type="term" value="F:nucleotide binding"/>
    <property type="evidence" value="ECO:0007669"/>
    <property type="project" value="InterPro"/>
</dbReference>
<feature type="domain" description="Gfo/Idh/MocA-like oxidoreductase N-terminal" evidence="2">
    <location>
        <begin position="39"/>
        <end position="159"/>
    </location>
</feature>
<protein>
    <submittedName>
        <fullName evidence="3">Gfo/Idh/MocA family oxidoreductase</fullName>
    </submittedName>
</protein>
<evidence type="ECO:0000256" key="1">
    <source>
        <dbReference type="SAM" id="MobiDB-lite"/>
    </source>
</evidence>
<dbReference type="InterPro" id="IPR051317">
    <property type="entry name" value="Gfo/Idh/MocA_oxidoreduct"/>
</dbReference>
<comment type="caution">
    <text evidence="3">The sequence shown here is derived from an EMBL/GenBank/DDBJ whole genome shotgun (WGS) entry which is preliminary data.</text>
</comment>
<dbReference type="Gene3D" id="3.40.50.720">
    <property type="entry name" value="NAD(P)-binding Rossmann-like Domain"/>
    <property type="match status" value="1"/>
</dbReference>
<name>A0A6L9S4K7_9ACTN</name>
<evidence type="ECO:0000313" key="4">
    <source>
        <dbReference type="Proteomes" id="UP000475214"/>
    </source>
</evidence>
<dbReference type="PANTHER" id="PTHR43708:SF4">
    <property type="entry name" value="OXIDOREDUCTASE YCEM-RELATED"/>
    <property type="match status" value="1"/>
</dbReference>
<dbReference type="Pfam" id="PF01408">
    <property type="entry name" value="GFO_IDH_MocA"/>
    <property type="match status" value="1"/>
</dbReference>
<organism evidence="3 4">
    <name type="scientific">Phytoactinopolyspora halotolerans</name>
    <dbReference type="NCBI Taxonomy" id="1981512"/>
    <lineage>
        <taxon>Bacteria</taxon>
        <taxon>Bacillati</taxon>
        <taxon>Actinomycetota</taxon>
        <taxon>Actinomycetes</taxon>
        <taxon>Jiangellales</taxon>
        <taxon>Jiangellaceae</taxon>
        <taxon>Phytoactinopolyspora</taxon>
    </lineage>
</organism>
<gene>
    <name evidence="3" type="ORF">G1H10_04580</name>
</gene>
<feature type="region of interest" description="Disordered" evidence="1">
    <location>
        <begin position="1"/>
        <end position="28"/>
    </location>
</feature>